<evidence type="ECO:0000313" key="2">
    <source>
        <dbReference type="EMBL" id="GBP29923.1"/>
    </source>
</evidence>
<proteinExistence type="predicted"/>
<feature type="transmembrane region" description="Helical" evidence="1">
    <location>
        <begin position="145"/>
        <end position="166"/>
    </location>
</feature>
<name>A0A4C1UTV1_EUMVA</name>
<keyword evidence="1" id="KW-0472">Membrane</keyword>
<evidence type="ECO:0000256" key="1">
    <source>
        <dbReference type="SAM" id="Phobius"/>
    </source>
</evidence>
<comment type="caution">
    <text evidence="2">The sequence shown here is derived from an EMBL/GenBank/DDBJ whole genome shotgun (WGS) entry which is preliminary data.</text>
</comment>
<sequence length="204" mass="22544">MTNGISGTASAPRYLFHCARPRWRAIPPHGAAKEIEVYSNTVAAIRASLCRPPRYCRVHLPAVDEPDHGYESSIRHGMGIGVGTKGPRAYPTFESEGHKHIRSSVRTDSKSIIEIQRPNPGGVITPMTPLKHIAQRSRRTLIKEYIVYVSFYLDCCGSAAFYALFISNRSAWTLNYPCRPDENLALPTTDVVDAMAVTVTDGLT</sequence>
<evidence type="ECO:0000313" key="3">
    <source>
        <dbReference type="Proteomes" id="UP000299102"/>
    </source>
</evidence>
<keyword evidence="1" id="KW-0812">Transmembrane</keyword>
<accession>A0A4C1UTV1</accession>
<protein>
    <submittedName>
        <fullName evidence="2">Uncharacterized protein</fullName>
    </submittedName>
</protein>
<gene>
    <name evidence="2" type="ORF">EVAR_18403_1</name>
</gene>
<reference evidence="2 3" key="1">
    <citation type="journal article" date="2019" name="Commun. Biol.">
        <title>The bagworm genome reveals a unique fibroin gene that provides high tensile strength.</title>
        <authorList>
            <person name="Kono N."/>
            <person name="Nakamura H."/>
            <person name="Ohtoshi R."/>
            <person name="Tomita M."/>
            <person name="Numata K."/>
            <person name="Arakawa K."/>
        </authorList>
    </citation>
    <scope>NUCLEOTIDE SEQUENCE [LARGE SCALE GENOMIC DNA]</scope>
</reference>
<keyword evidence="1" id="KW-1133">Transmembrane helix</keyword>
<dbReference type="EMBL" id="BGZK01000226">
    <property type="protein sequence ID" value="GBP29923.1"/>
    <property type="molecule type" value="Genomic_DNA"/>
</dbReference>
<dbReference type="AlphaFoldDB" id="A0A4C1UTV1"/>
<keyword evidence="3" id="KW-1185">Reference proteome</keyword>
<dbReference type="Proteomes" id="UP000299102">
    <property type="component" value="Unassembled WGS sequence"/>
</dbReference>
<organism evidence="2 3">
    <name type="scientific">Eumeta variegata</name>
    <name type="common">Bagworm moth</name>
    <name type="synonym">Eumeta japonica</name>
    <dbReference type="NCBI Taxonomy" id="151549"/>
    <lineage>
        <taxon>Eukaryota</taxon>
        <taxon>Metazoa</taxon>
        <taxon>Ecdysozoa</taxon>
        <taxon>Arthropoda</taxon>
        <taxon>Hexapoda</taxon>
        <taxon>Insecta</taxon>
        <taxon>Pterygota</taxon>
        <taxon>Neoptera</taxon>
        <taxon>Endopterygota</taxon>
        <taxon>Lepidoptera</taxon>
        <taxon>Glossata</taxon>
        <taxon>Ditrysia</taxon>
        <taxon>Tineoidea</taxon>
        <taxon>Psychidae</taxon>
        <taxon>Oiketicinae</taxon>
        <taxon>Eumeta</taxon>
    </lineage>
</organism>